<dbReference type="SMART" id="SM01266">
    <property type="entry name" value="Mac"/>
    <property type="match status" value="1"/>
</dbReference>
<dbReference type="CDD" id="cd03357">
    <property type="entry name" value="LbH_MAT_GAT"/>
    <property type="match status" value="1"/>
</dbReference>
<dbReference type="SUPFAM" id="SSF51161">
    <property type="entry name" value="Trimeric LpxA-like enzymes"/>
    <property type="match status" value="1"/>
</dbReference>
<evidence type="ECO:0000256" key="4">
    <source>
        <dbReference type="ARBA" id="ARBA00023315"/>
    </source>
</evidence>
<gene>
    <name evidence="6" type="primary">maa_2</name>
    <name evidence="6" type="ORF">BOA8489_00920</name>
</gene>
<dbReference type="EC" id="2.3.1.79" evidence="6"/>
<reference evidence="6 7" key="1">
    <citation type="submission" date="2017-05" db="EMBL/GenBank/DDBJ databases">
        <authorList>
            <person name="Song R."/>
            <person name="Chenine A.L."/>
            <person name="Ruprecht R.M."/>
        </authorList>
    </citation>
    <scope>NUCLEOTIDE SEQUENCE [LARGE SCALE GENOMIC DNA]</scope>
    <source>
        <strain evidence="6 7">CECT 8489</strain>
    </source>
</reference>
<proteinExistence type="inferred from homology"/>
<dbReference type="InterPro" id="IPR011004">
    <property type="entry name" value="Trimer_LpxA-like_sf"/>
</dbReference>
<keyword evidence="2 6" id="KW-0808">Transferase</keyword>
<dbReference type="PANTHER" id="PTHR23416:SF23">
    <property type="entry name" value="ACETYLTRANSFERASE C18B11.09C-RELATED"/>
    <property type="match status" value="1"/>
</dbReference>
<dbReference type="PROSITE" id="PS00101">
    <property type="entry name" value="HEXAPEP_TRANSFERASES"/>
    <property type="match status" value="1"/>
</dbReference>
<dbReference type="Pfam" id="PF00132">
    <property type="entry name" value="Hexapep"/>
    <property type="match status" value="1"/>
</dbReference>
<dbReference type="PANTHER" id="PTHR23416">
    <property type="entry name" value="SIALIC ACID SYNTHASE-RELATED"/>
    <property type="match status" value="1"/>
</dbReference>
<dbReference type="Pfam" id="PF12464">
    <property type="entry name" value="Mac"/>
    <property type="match status" value="1"/>
</dbReference>
<dbReference type="Gene3D" id="2.160.10.10">
    <property type="entry name" value="Hexapeptide repeat proteins"/>
    <property type="match status" value="1"/>
</dbReference>
<evidence type="ECO:0000256" key="3">
    <source>
        <dbReference type="ARBA" id="ARBA00022737"/>
    </source>
</evidence>
<evidence type="ECO:0000313" key="7">
    <source>
        <dbReference type="Proteomes" id="UP000201838"/>
    </source>
</evidence>
<dbReference type="OrthoDB" id="9815592at2"/>
<dbReference type="RefSeq" id="WP_093972792.1">
    <property type="nucleotide sequence ID" value="NZ_FXXQ01000002.1"/>
</dbReference>
<dbReference type="InterPro" id="IPR018357">
    <property type="entry name" value="Hexapep_transf_CS"/>
</dbReference>
<sequence length="208" mass="22165">MHDTESGYSRMLAGQYYLVPDAELEAMQVVASETCARLNTTPYSAMAERAEILQEFLQHFGGGMVVPPIRIEYGRHLSIGKAVYINSNCTILDGAMVRIGDFCAIGPGVMILTAGHPLVPEERFLTDTHTGDFQNAVAINHPITIEDHCWIGAGSIILGGVTIGAGTTVAAGSVVTRSLPARVLAGGSPARVIREIPEKDPVRPGRTP</sequence>
<dbReference type="EMBL" id="FXXQ01000002">
    <property type="protein sequence ID" value="SMX22822.1"/>
    <property type="molecule type" value="Genomic_DNA"/>
</dbReference>
<dbReference type="InterPro" id="IPR051159">
    <property type="entry name" value="Hexapeptide_acetyltransf"/>
</dbReference>
<feature type="domain" description="Maltose/galactoside acetyltransferase" evidence="5">
    <location>
        <begin position="8"/>
        <end position="62"/>
    </location>
</feature>
<name>A0A238IXW0_9RHOB</name>
<dbReference type="GO" id="GO:0005829">
    <property type="term" value="C:cytosol"/>
    <property type="evidence" value="ECO:0007669"/>
    <property type="project" value="TreeGrafter"/>
</dbReference>
<organism evidence="6 7">
    <name type="scientific">Boseongicola aestuarii</name>
    <dbReference type="NCBI Taxonomy" id="1470561"/>
    <lineage>
        <taxon>Bacteria</taxon>
        <taxon>Pseudomonadati</taxon>
        <taxon>Pseudomonadota</taxon>
        <taxon>Alphaproteobacteria</taxon>
        <taxon>Rhodobacterales</taxon>
        <taxon>Paracoccaceae</taxon>
        <taxon>Boseongicola</taxon>
    </lineage>
</organism>
<keyword evidence="4 6" id="KW-0012">Acyltransferase</keyword>
<dbReference type="GO" id="GO:0008925">
    <property type="term" value="F:maltose O-acetyltransferase activity"/>
    <property type="evidence" value="ECO:0007669"/>
    <property type="project" value="UniProtKB-EC"/>
</dbReference>
<evidence type="ECO:0000256" key="1">
    <source>
        <dbReference type="ARBA" id="ARBA00007274"/>
    </source>
</evidence>
<comment type="similarity">
    <text evidence="1">Belongs to the transferase hexapeptide repeat family.</text>
</comment>
<keyword evidence="7" id="KW-1185">Reference proteome</keyword>
<dbReference type="InterPro" id="IPR024688">
    <property type="entry name" value="Mac_dom"/>
</dbReference>
<protein>
    <submittedName>
        <fullName evidence="6">Maltose O-acetyltransferase</fullName>
        <ecNumber evidence="6">2.3.1.79</ecNumber>
    </submittedName>
</protein>
<accession>A0A238IXW0</accession>
<evidence type="ECO:0000313" key="6">
    <source>
        <dbReference type="EMBL" id="SMX22822.1"/>
    </source>
</evidence>
<dbReference type="InterPro" id="IPR001451">
    <property type="entry name" value="Hexapep"/>
</dbReference>
<dbReference type="Proteomes" id="UP000201838">
    <property type="component" value="Unassembled WGS sequence"/>
</dbReference>
<evidence type="ECO:0000259" key="5">
    <source>
        <dbReference type="SMART" id="SM01266"/>
    </source>
</evidence>
<evidence type="ECO:0000256" key="2">
    <source>
        <dbReference type="ARBA" id="ARBA00022679"/>
    </source>
</evidence>
<dbReference type="AlphaFoldDB" id="A0A238IXW0"/>
<keyword evidence="3" id="KW-0677">Repeat</keyword>